<dbReference type="PRINTS" id="PR00080">
    <property type="entry name" value="SDRFAMILY"/>
</dbReference>
<dbReference type="PANTHER" id="PTHR43157:SF26">
    <property type="entry name" value="RETINOL DEHYDROGENASE-LIKE"/>
    <property type="match status" value="1"/>
</dbReference>
<reference evidence="4" key="1">
    <citation type="submission" date="2025-08" db="UniProtKB">
        <authorList>
            <consortium name="RefSeq"/>
        </authorList>
    </citation>
    <scope>IDENTIFICATION</scope>
    <source>
        <tissue evidence="4">Muscle</tissue>
    </source>
</reference>
<proteinExistence type="inferred from homology"/>
<evidence type="ECO:0000313" key="3">
    <source>
        <dbReference type="Proteomes" id="UP000694941"/>
    </source>
</evidence>
<keyword evidence="1" id="KW-0560">Oxidoreductase</keyword>
<name>A0ABM1TPL5_LIMPO</name>
<dbReference type="PRINTS" id="PR00081">
    <property type="entry name" value="GDHRDH"/>
</dbReference>
<dbReference type="RefSeq" id="XP_022257821.1">
    <property type="nucleotide sequence ID" value="XM_022402113.1"/>
</dbReference>
<keyword evidence="3" id="KW-1185">Reference proteome</keyword>
<sequence length="257" mass="28188">MSTARLDGKTVVITGGNTGIGKVTALELAKRGAHVVIACRDTTKGDMAVQEIKSIVPNGSVVTLSLDLSSLQSVHTFAKKLLRSEPHIHILINNAGVACCPQWKTEDGFEMQLGVNHLGHFLLTLLLLDCLKKSAPARIINVSSVAHRLGKIHFEDIHLENCFNPFTAYYQSKLANVLFTKELAKRLQGTGVTTYALHPGAVQTELGRYLGTSVNYCVGWMFYVFGILFFKSVEEGAQTTIYCAVAEELEHQTGLYY</sequence>
<dbReference type="PANTHER" id="PTHR43157">
    <property type="entry name" value="PHOSPHATIDYLINOSITOL-GLYCAN BIOSYNTHESIS CLASS F PROTEIN-RELATED"/>
    <property type="match status" value="1"/>
</dbReference>
<feature type="non-terminal residue" evidence="4">
    <location>
        <position position="257"/>
    </location>
</feature>
<organism evidence="3 4">
    <name type="scientific">Limulus polyphemus</name>
    <name type="common">Atlantic horseshoe crab</name>
    <dbReference type="NCBI Taxonomy" id="6850"/>
    <lineage>
        <taxon>Eukaryota</taxon>
        <taxon>Metazoa</taxon>
        <taxon>Ecdysozoa</taxon>
        <taxon>Arthropoda</taxon>
        <taxon>Chelicerata</taxon>
        <taxon>Merostomata</taxon>
        <taxon>Xiphosura</taxon>
        <taxon>Limulidae</taxon>
        <taxon>Limulus</taxon>
    </lineage>
</organism>
<gene>
    <name evidence="4" type="primary">LOC106473715</name>
</gene>
<evidence type="ECO:0000313" key="4">
    <source>
        <dbReference type="RefSeq" id="XP_022257821.1"/>
    </source>
</evidence>
<dbReference type="Proteomes" id="UP000694941">
    <property type="component" value="Unplaced"/>
</dbReference>
<comment type="similarity">
    <text evidence="2">Belongs to the short-chain dehydrogenases/reductases (SDR) family.</text>
</comment>
<dbReference type="Gene3D" id="3.40.50.720">
    <property type="entry name" value="NAD(P)-binding Rossmann-like Domain"/>
    <property type="match status" value="1"/>
</dbReference>
<protein>
    <submittedName>
        <fullName evidence="4">Retinol dehydrogenase 11-like</fullName>
    </submittedName>
</protein>
<evidence type="ECO:0000256" key="2">
    <source>
        <dbReference type="RuleBase" id="RU000363"/>
    </source>
</evidence>
<dbReference type="SUPFAM" id="SSF51735">
    <property type="entry name" value="NAD(P)-binding Rossmann-fold domains"/>
    <property type="match status" value="1"/>
</dbReference>
<dbReference type="InterPro" id="IPR036291">
    <property type="entry name" value="NAD(P)-bd_dom_sf"/>
</dbReference>
<dbReference type="Pfam" id="PF00106">
    <property type="entry name" value="adh_short"/>
    <property type="match status" value="1"/>
</dbReference>
<accession>A0ABM1TPL5</accession>
<dbReference type="GeneID" id="106473715"/>
<evidence type="ECO:0000256" key="1">
    <source>
        <dbReference type="ARBA" id="ARBA00023002"/>
    </source>
</evidence>
<dbReference type="InterPro" id="IPR002347">
    <property type="entry name" value="SDR_fam"/>
</dbReference>